<proteinExistence type="predicted"/>
<feature type="region of interest" description="Disordered" evidence="1">
    <location>
        <begin position="211"/>
        <end position="232"/>
    </location>
</feature>
<protein>
    <submittedName>
        <fullName evidence="2">Uncharacterized protein</fullName>
    </submittedName>
</protein>
<dbReference type="EMBL" id="JAINDJ010000003">
    <property type="protein sequence ID" value="KAG9452807.1"/>
    <property type="molecule type" value="Genomic_DNA"/>
</dbReference>
<reference evidence="2 3" key="1">
    <citation type="submission" date="2021-07" db="EMBL/GenBank/DDBJ databases">
        <title>The Aristolochia fimbriata genome: insights into angiosperm evolution, floral development and chemical biosynthesis.</title>
        <authorList>
            <person name="Jiao Y."/>
        </authorList>
    </citation>
    <scope>NUCLEOTIDE SEQUENCE [LARGE SCALE GENOMIC DNA]</scope>
    <source>
        <strain evidence="2">IBCAS-2021</strain>
        <tissue evidence="2">Leaf</tissue>
    </source>
</reference>
<organism evidence="2 3">
    <name type="scientific">Aristolochia fimbriata</name>
    <name type="common">White veined hardy Dutchman's pipe vine</name>
    <dbReference type="NCBI Taxonomy" id="158543"/>
    <lineage>
        <taxon>Eukaryota</taxon>
        <taxon>Viridiplantae</taxon>
        <taxon>Streptophyta</taxon>
        <taxon>Embryophyta</taxon>
        <taxon>Tracheophyta</taxon>
        <taxon>Spermatophyta</taxon>
        <taxon>Magnoliopsida</taxon>
        <taxon>Magnoliidae</taxon>
        <taxon>Piperales</taxon>
        <taxon>Aristolochiaceae</taxon>
        <taxon>Aristolochia</taxon>
    </lineage>
</organism>
<comment type="caution">
    <text evidence="2">The sequence shown here is derived from an EMBL/GenBank/DDBJ whole genome shotgun (WGS) entry which is preliminary data.</text>
</comment>
<evidence type="ECO:0000313" key="2">
    <source>
        <dbReference type="EMBL" id="KAG9452807.1"/>
    </source>
</evidence>
<keyword evidence="3" id="KW-1185">Reference proteome</keyword>
<gene>
    <name evidence="2" type="ORF">H6P81_005711</name>
</gene>
<accession>A0AAV7EZ26</accession>
<evidence type="ECO:0000313" key="3">
    <source>
        <dbReference type="Proteomes" id="UP000825729"/>
    </source>
</evidence>
<dbReference type="AlphaFoldDB" id="A0AAV7EZ26"/>
<dbReference type="Proteomes" id="UP000825729">
    <property type="component" value="Unassembled WGS sequence"/>
</dbReference>
<sequence>MATGFIQSENDPRDPPLLSLRLRGRNRLRRFPELKSTEIHYTLLITLLPPPPRVVSESLALAYFKLSDSSAAMRYSTEAITREDHQKDHLQNLYQIGQEHSLFATYSHSQYPRSPTSCWTTQWCAILSLLLLFAVSPVLAGKDLVGHLIRSVSMSPRRRSLAQERSRSDCGNLTMQAVEVEIGDGIGGQGTGGGGGSVRGVELSFSGRGRAQSFLAERDPVSRGPESQCCRP</sequence>
<name>A0AAV7EZ26_ARIFI</name>
<evidence type="ECO:0000256" key="1">
    <source>
        <dbReference type="SAM" id="MobiDB-lite"/>
    </source>
</evidence>